<evidence type="ECO:0000259" key="3">
    <source>
        <dbReference type="SMART" id="SM00563"/>
    </source>
</evidence>
<gene>
    <name evidence="4" type="ORF">NC661_17030</name>
</gene>
<organism evidence="4 5">
    <name type="scientific">Aquibacillus koreensis</name>
    <dbReference type="NCBI Taxonomy" id="279446"/>
    <lineage>
        <taxon>Bacteria</taxon>
        <taxon>Bacillati</taxon>
        <taxon>Bacillota</taxon>
        <taxon>Bacilli</taxon>
        <taxon>Bacillales</taxon>
        <taxon>Bacillaceae</taxon>
        <taxon>Aquibacillus</taxon>
    </lineage>
</organism>
<keyword evidence="1" id="KW-0808">Transferase</keyword>
<accession>A0A9X4AL52</accession>
<evidence type="ECO:0000256" key="1">
    <source>
        <dbReference type="ARBA" id="ARBA00022679"/>
    </source>
</evidence>
<dbReference type="EMBL" id="JAMQJZ010000016">
    <property type="protein sequence ID" value="MDC3422065.1"/>
    <property type="molecule type" value="Genomic_DNA"/>
</dbReference>
<feature type="domain" description="Phospholipid/glycerol acyltransferase" evidence="3">
    <location>
        <begin position="44"/>
        <end position="161"/>
    </location>
</feature>
<keyword evidence="2 4" id="KW-0012">Acyltransferase</keyword>
<dbReference type="SMART" id="SM00563">
    <property type="entry name" value="PlsC"/>
    <property type="match status" value="1"/>
</dbReference>
<dbReference type="AlphaFoldDB" id="A0A9X4AL52"/>
<reference evidence="4" key="1">
    <citation type="submission" date="2022-06" db="EMBL/GenBank/DDBJ databases">
        <title>Aquibacillus sp. a new bacterium isolated from soil saline samples.</title>
        <authorList>
            <person name="Galisteo C."/>
            <person name="De La Haba R."/>
            <person name="Sanchez-Porro C."/>
            <person name="Ventosa A."/>
        </authorList>
    </citation>
    <scope>NUCLEOTIDE SEQUENCE</scope>
    <source>
        <strain evidence="4">JCM 12387</strain>
    </source>
</reference>
<dbReference type="PANTHER" id="PTHR10434:SF11">
    <property type="entry name" value="1-ACYL-SN-GLYCEROL-3-PHOSPHATE ACYLTRANSFERASE"/>
    <property type="match status" value="1"/>
</dbReference>
<dbReference type="Pfam" id="PF01553">
    <property type="entry name" value="Acyltransferase"/>
    <property type="match status" value="1"/>
</dbReference>
<dbReference type="CDD" id="cd06551">
    <property type="entry name" value="LPLAT"/>
    <property type="match status" value="1"/>
</dbReference>
<dbReference type="RefSeq" id="WP_259869272.1">
    <property type="nucleotide sequence ID" value="NZ_JAMQJZ010000016.1"/>
</dbReference>
<proteinExistence type="predicted"/>
<dbReference type="InterPro" id="IPR002123">
    <property type="entry name" value="Plipid/glycerol_acylTrfase"/>
</dbReference>
<evidence type="ECO:0000313" key="4">
    <source>
        <dbReference type="EMBL" id="MDC3422065.1"/>
    </source>
</evidence>
<protein>
    <submittedName>
        <fullName evidence="4">Lysophospholipid acyltransferase family protein</fullName>
    </submittedName>
</protein>
<comment type="caution">
    <text evidence="4">The sequence shown here is derived from an EMBL/GenBank/DDBJ whole genome shotgun (WGS) entry which is preliminary data.</text>
</comment>
<dbReference type="GO" id="GO:0005886">
    <property type="term" value="C:plasma membrane"/>
    <property type="evidence" value="ECO:0007669"/>
    <property type="project" value="TreeGrafter"/>
</dbReference>
<dbReference type="Proteomes" id="UP001145072">
    <property type="component" value="Unassembled WGS sequence"/>
</dbReference>
<evidence type="ECO:0000256" key="2">
    <source>
        <dbReference type="ARBA" id="ARBA00023315"/>
    </source>
</evidence>
<sequence length="249" mass="29413">MITAQKNKRFRKLCYMYQHFYLLKRNFYRVFVKGDVDPIESGPTIYIANHSSWWDGLLLFQLTEKYSELDHYILMDEIGLKKYPFFRKLGAFSVQKNNPREIVRTLKYSEELLKSGKSVWVFPQGSIQHQDKRPYEFDSGIGHLISVCNKVTVKMVSLHYTFGDHQKPIASIVIDDGVVYNGSDHNRKDWTEKLARILEKQVDVHRLQVIRDPSFLRNALFLPVMKESKSTSDYFDQFRKGVRKWTPFS</sequence>
<dbReference type="GO" id="GO:0006654">
    <property type="term" value="P:phosphatidic acid biosynthetic process"/>
    <property type="evidence" value="ECO:0007669"/>
    <property type="project" value="TreeGrafter"/>
</dbReference>
<keyword evidence="5" id="KW-1185">Reference proteome</keyword>
<name>A0A9X4AL52_9BACI</name>
<evidence type="ECO:0000313" key="5">
    <source>
        <dbReference type="Proteomes" id="UP001145072"/>
    </source>
</evidence>
<dbReference type="PANTHER" id="PTHR10434">
    <property type="entry name" value="1-ACYL-SN-GLYCEROL-3-PHOSPHATE ACYLTRANSFERASE"/>
    <property type="match status" value="1"/>
</dbReference>
<dbReference type="GO" id="GO:0003841">
    <property type="term" value="F:1-acylglycerol-3-phosphate O-acyltransferase activity"/>
    <property type="evidence" value="ECO:0007669"/>
    <property type="project" value="TreeGrafter"/>
</dbReference>
<dbReference type="SUPFAM" id="SSF69593">
    <property type="entry name" value="Glycerol-3-phosphate (1)-acyltransferase"/>
    <property type="match status" value="1"/>
</dbReference>